<evidence type="ECO:0000313" key="3">
    <source>
        <dbReference type="EMBL" id="WUR02844.1"/>
    </source>
</evidence>
<name>A0AAX4JA43_9MICR</name>
<dbReference type="EMBL" id="CP142728">
    <property type="protein sequence ID" value="WUR02844.1"/>
    <property type="molecule type" value="Genomic_DNA"/>
</dbReference>
<organism evidence="3 4">
    <name type="scientific">Vairimorpha necatrix</name>
    <dbReference type="NCBI Taxonomy" id="6039"/>
    <lineage>
        <taxon>Eukaryota</taxon>
        <taxon>Fungi</taxon>
        <taxon>Fungi incertae sedis</taxon>
        <taxon>Microsporidia</taxon>
        <taxon>Nosematidae</taxon>
        <taxon>Vairimorpha</taxon>
    </lineage>
</organism>
<dbReference type="SUPFAM" id="SSF52058">
    <property type="entry name" value="L domain-like"/>
    <property type="match status" value="1"/>
</dbReference>
<dbReference type="InterPro" id="IPR032675">
    <property type="entry name" value="LRR_dom_sf"/>
</dbReference>
<reference evidence="3" key="1">
    <citation type="journal article" date="2024" name="BMC Genomics">
        <title>Functional annotation of a divergent genome using sequence and structure-based similarity.</title>
        <authorList>
            <person name="Svedberg D."/>
            <person name="Winiger R.R."/>
            <person name="Berg A."/>
            <person name="Sharma H."/>
            <person name="Tellgren-Roth C."/>
            <person name="Debrunner-Vossbrinck B.A."/>
            <person name="Vossbrinck C.R."/>
            <person name="Barandun J."/>
        </authorList>
    </citation>
    <scope>NUCLEOTIDE SEQUENCE</scope>
    <source>
        <strain evidence="3">Illinois isolate</strain>
    </source>
</reference>
<dbReference type="InterPro" id="IPR001611">
    <property type="entry name" value="Leu-rich_rpt"/>
</dbReference>
<dbReference type="InterPro" id="IPR050216">
    <property type="entry name" value="LRR_domain-containing"/>
</dbReference>
<accession>A0AAX4JA43</accession>
<dbReference type="RefSeq" id="XP_065328989.1">
    <property type="nucleotide sequence ID" value="XM_065472917.1"/>
</dbReference>
<dbReference type="Gene3D" id="3.80.10.10">
    <property type="entry name" value="Ribonuclease Inhibitor"/>
    <property type="match status" value="1"/>
</dbReference>
<keyword evidence="1" id="KW-0433">Leucine-rich repeat</keyword>
<dbReference type="PANTHER" id="PTHR48051:SF1">
    <property type="entry name" value="RAS SUPPRESSOR PROTEIN 1"/>
    <property type="match status" value="1"/>
</dbReference>
<evidence type="ECO:0000256" key="1">
    <source>
        <dbReference type="ARBA" id="ARBA00022614"/>
    </source>
</evidence>
<dbReference type="GeneID" id="90540661"/>
<evidence type="ECO:0000256" key="2">
    <source>
        <dbReference type="ARBA" id="ARBA00022737"/>
    </source>
</evidence>
<protein>
    <submittedName>
        <fullName evidence="3">Leucine-rich repeat-containing protein</fullName>
    </submittedName>
</protein>
<dbReference type="AlphaFoldDB" id="A0AAX4JA43"/>
<keyword evidence="2" id="KW-0677">Repeat</keyword>
<dbReference type="PROSITE" id="PS51450">
    <property type="entry name" value="LRR"/>
    <property type="match status" value="4"/>
</dbReference>
<keyword evidence="4" id="KW-1185">Reference proteome</keyword>
<dbReference type="GO" id="GO:0005737">
    <property type="term" value="C:cytoplasm"/>
    <property type="evidence" value="ECO:0007669"/>
    <property type="project" value="TreeGrafter"/>
</dbReference>
<proteinExistence type="predicted"/>
<sequence>MSEIISTDYSKSDLTEIQYTKINVKTSWLIISDNKIRRIPDEIENLKYLTRLAANDNQIQVISPLICNLQNLTWVDFTRNKLKNLPVNFHNLNKITGLGLSENEFDEIPFNIYKMINLRKFGFFSNRIKKILPDIKYLRNLVKIDLSNNLLTSLPDEICELTYLNWLNLSNNKLLKLPSNFNNLIHLEELGLGMNKLVELPCMDKLYKLRILPIFKNNLKDIEISLRYCKSLEKLDFSDNEIDKLPDFLLDLPNLRYLNLKSNKINKIEIEKIEFIKSQINMIDLSDNKLDFVPFKFFKIFSNASTIKISDNPYNKPRDLRPLKISLLEKCYNKILNLKYQINPYINVLFKKIRVCDVCHNFYVNFPYYIYSPRSVEEDEHFVFVVEKVCCSVICYNKEFVHQ</sequence>
<dbReference type="KEGG" id="vnx:VNE69_03065"/>
<dbReference type="PANTHER" id="PTHR48051">
    <property type="match status" value="1"/>
</dbReference>
<dbReference type="SMART" id="SM00364">
    <property type="entry name" value="LRR_BAC"/>
    <property type="match status" value="6"/>
</dbReference>
<dbReference type="InterPro" id="IPR003591">
    <property type="entry name" value="Leu-rich_rpt_typical-subtyp"/>
</dbReference>
<dbReference type="Proteomes" id="UP001334084">
    <property type="component" value="Chromosome 3"/>
</dbReference>
<dbReference type="SMART" id="SM00369">
    <property type="entry name" value="LRR_TYP"/>
    <property type="match status" value="6"/>
</dbReference>
<dbReference type="Pfam" id="PF13855">
    <property type="entry name" value="LRR_8"/>
    <property type="match status" value="2"/>
</dbReference>
<evidence type="ECO:0000313" key="4">
    <source>
        <dbReference type="Proteomes" id="UP001334084"/>
    </source>
</evidence>
<dbReference type="PRINTS" id="PR00019">
    <property type="entry name" value="LEURICHRPT"/>
</dbReference>
<gene>
    <name evidence="3" type="ORF">VNE69_03065</name>
</gene>